<dbReference type="Pfam" id="PF01381">
    <property type="entry name" value="HTH_3"/>
    <property type="match status" value="1"/>
</dbReference>
<dbReference type="GO" id="GO:0003700">
    <property type="term" value="F:DNA-binding transcription factor activity"/>
    <property type="evidence" value="ECO:0007669"/>
    <property type="project" value="TreeGrafter"/>
</dbReference>
<organism evidence="3 4">
    <name type="scientific">Candidatus Sherwoodlollariibacterium unditelluris</name>
    <dbReference type="NCBI Taxonomy" id="1974757"/>
    <lineage>
        <taxon>Bacteria</taxon>
        <taxon>Pseudomonadati</taxon>
        <taxon>Candidatus Omnitrophota</taxon>
        <taxon>Candidatus Sherwoodlollariibacterium</taxon>
    </lineage>
</organism>
<accession>A0A2G9YI22</accession>
<dbReference type="PANTHER" id="PTHR46797">
    <property type="entry name" value="HTH-TYPE TRANSCRIPTIONAL REGULATOR"/>
    <property type="match status" value="1"/>
</dbReference>
<dbReference type="PROSITE" id="PS50943">
    <property type="entry name" value="HTH_CROC1"/>
    <property type="match status" value="1"/>
</dbReference>
<dbReference type="InterPro" id="IPR001387">
    <property type="entry name" value="Cro/C1-type_HTH"/>
</dbReference>
<evidence type="ECO:0000256" key="1">
    <source>
        <dbReference type="ARBA" id="ARBA00023125"/>
    </source>
</evidence>
<evidence type="ECO:0000313" key="4">
    <source>
        <dbReference type="Proteomes" id="UP000231292"/>
    </source>
</evidence>
<evidence type="ECO:0000259" key="2">
    <source>
        <dbReference type="PROSITE" id="PS50943"/>
    </source>
</evidence>
<dbReference type="PANTHER" id="PTHR46797:SF1">
    <property type="entry name" value="METHYLPHOSPHONATE SYNTHASE"/>
    <property type="match status" value="1"/>
</dbReference>
<dbReference type="InterPro" id="IPR010982">
    <property type="entry name" value="Lambda_DNA-bd_dom_sf"/>
</dbReference>
<dbReference type="Gene3D" id="1.10.260.40">
    <property type="entry name" value="lambda repressor-like DNA-binding domains"/>
    <property type="match status" value="1"/>
</dbReference>
<dbReference type="InterPro" id="IPR050807">
    <property type="entry name" value="TransReg_Diox_bact_type"/>
</dbReference>
<dbReference type="SMART" id="SM00530">
    <property type="entry name" value="HTH_XRE"/>
    <property type="match status" value="1"/>
</dbReference>
<reference evidence="3 4" key="1">
    <citation type="submission" date="2017-09" db="EMBL/GenBank/DDBJ databases">
        <title>Depth-based differentiation of microbial function through sediment-hosted aquifers and enrichment of novel symbionts in the deep terrestrial subsurface.</title>
        <authorList>
            <person name="Probst A.J."/>
            <person name="Ladd B."/>
            <person name="Jarett J.K."/>
            <person name="Geller-Mcgrath D.E."/>
            <person name="Sieber C.M."/>
            <person name="Emerson J.B."/>
            <person name="Anantharaman K."/>
            <person name="Thomas B.C."/>
            <person name="Malmstrom R."/>
            <person name="Stieglmeier M."/>
            <person name="Klingl A."/>
            <person name="Woyke T."/>
            <person name="Ryan C.M."/>
            <person name="Banfield J.F."/>
        </authorList>
    </citation>
    <scope>NUCLEOTIDE SEQUENCE [LARGE SCALE GENOMIC DNA]</scope>
    <source>
        <strain evidence="3">CG23_combo_of_CG06-09_8_20_14_all_41_10</strain>
    </source>
</reference>
<dbReference type="GO" id="GO:0005829">
    <property type="term" value="C:cytosol"/>
    <property type="evidence" value="ECO:0007669"/>
    <property type="project" value="TreeGrafter"/>
</dbReference>
<dbReference type="AlphaFoldDB" id="A0A2G9YI22"/>
<dbReference type="CDD" id="cd00093">
    <property type="entry name" value="HTH_XRE"/>
    <property type="match status" value="1"/>
</dbReference>
<name>A0A2G9YI22_9BACT</name>
<comment type="caution">
    <text evidence="3">The sequence shown here is derived from an EMBL/GenBank/DDBJ whole genome shotgun (WGS) entry which is preliminary data.</text>
</comment>
<dbReference type="GO" id="GO:0003677">
    <property type="term" value="F:DNA binding"/>
    <property type="evidence" value="ECO:0007669"/>
    <property type="project" value="UniProtKB-KW"/>
</dbReference>
<keyword evidence="1" id="KW-0238">DNA-binding</keyword>
<protein>
    <submittedName>
        <fullName evidence="3">Transcriptional regulator</fullName>
    </submittedName>
</protein>
<dbReference type="EMBL" id="PCRK01000152">
    <property type="protein sequence ID" value="PIP18890.1"/>
    <property type="molecule type" value="Genomic_DNA"/>
</dbReference>
<feature type="domain" description="HTH cro/C1-type" evidence="2">
    <location>
        <begin position="6"/>
        <end position="61"/>
    </location>
</feature>
<proteinExistence type="predicted"/>
<dbReference type="SUPFAM" id="SSF47413">
    <property type="entry name" value="lambda repressor-like DNA-binding domains"/>
    <property type="match status" value="1"/>
</dbReference>
<sequence>MLAQNVRKLRLKRGLTQEKLSRLADIANATLVKIESGAAKEPTITTVTKIASALNVSIDELVKGSKNR</sequence>
<evidence type="ECO:0000313" key="3">
    <source>
        <dbReference type="EMBL" id="PIP18890.1"/>
    </source>
</evidence>
<dbReference type="Proteomes" id="UP000231292">
    <property type="component" value="Unassembled WGS sequence"/>
</dbReference>
<gene>
    <name evidence="3" type="ORF">COX41_05830</name>
</gene>